<dbReference type="GO" id="GO:0000225">
    <property type="term" value="F:N-acetylglucosaminylphosphatidylinositol deacetylase activity"/>
    <property type="evidence" value="ECO:0007669"/>
    <property type="project" value="UniProtKB-EC"/>
</dbReference>
<name>A0AA88UC07_9ASTE</name>
<accession>A0AA88UC07</accession>
<dbReference type="InterPro" id="IPR024078">
    <property type="entry name" value="LmbE-like_dom_sf"/>
</dbReference>
<dbReference type="Proteomes" id="UP001187471">
    <property type="component" value="Unassembled WGS sequence"/>
</dbReference>
<dbReference type="EC" id="3.5.1.89" evidence="2"/>
<dbReference type="InterPro" id="IPR003737">
    <property type="entry name" value="GlcNAc_PI_deacetylase-related"/>
</dbReference>
<keyword evidence="5" id="KW-1185">Reference proteome</keyword>
<dbReference type="Pfam" id="PF02585">
    <property type="entry name" value="PIG-L"/>
    <property type="match status" value="1"/>
</dbReference>
<comment type="similarity">
    <text evidence="1">Belongs to the PIGL family.</text>
</comment>
<evidence type="ECO:0000313" key="4">
    <source>
        <dbReference type="EMBL" id="KAK2976471.1"/>
    </source>
</evidence>
<dbReference type="GO" id="GO:0005783">
    <property type="term" value="C:endoplasmic reticulum"/>
    <property type="evidence" value="ECO:0007669"/>
    <property type="project" value="TreeGrafter"/>
</dbReference>
<dbReference type="PANTHER" id="PTHR12993:SF11">
    <property type="entry name" value="N-ACETYLGLUCOSAMINYL-PHOSPHATIDYLINOSITOL DE-N-ACETYLASE"/>
    <property type="match status" value="1"/>
</dbReference>
<feature type="signal peptide" evidence="3">
    <location>
        <begin position="1"/>
        <end position="19"/>
    </location>
</feature>
<sequence length="306" mass="34543">MSWLVIIVSVFVLWVASICKVLNRYCSSSKATFLSNAGGALLRRNVLLLLAHPDDESMAELVVAAPAHVDGVDGGAGRRRRRFMEGGQGKWWQRLAGLGLARIVDLGFFTPTINYLTSRGHNIHMLCMSTGNADGMGNIRKQELLQASAVLKVPVDQVKILDHPDFQDGFGKVWNSNSLARFIEEEMQNHVVDLIITFDDYGVSGHCNHRNLNQGVRKLLRDSSRDIEAWELVSTNILRKYSGPVDVWLSILYAMHYPNGQVHCLLNEHPRKTYVAMAQHRSQWVSEAFFIVLQLYVCEHTQEDQQ</sequence>
<dbReference type="EMBL" id="JAVXUO010002075">
    <property type="protein sequence ID" value="KAK2976471.1"/>
    <property type="molecule type" value="Genomic_DNA"/>
</dbReference>
<feature type="non-terminal residue" evidence="4">
    <location>
        <position position="306"/>
    </location>
</feature>
<evidence type="ECO:0000256" key="3">
    <source>
        <dbReference type="SAM" id="SignalP"/>
    </source>
</evidence>
<evidence type="ECO:0000313" key="5">
    <source>
        <dbReference type="Proteomes" id="UP001187471"/>
    </source>
</evidence>
<feature type="chain" id="PRO_5041733434" description="N-acetylglucosaminylphosphatidylinositol deacetylase" evidence="3">
    <location>
        <begin position="20"/>
        <end position="306"/>
    </location>
</feature>
<dbReference type="AlphaFoldDB" id="A0AA88UC07"/>
<keyword evidence="3" id="KW-0732">Signal</keyword>
<comment type="caution">
    <text evidence="4">The sequence shown here is derived from an EMBL/GenBank/DDBJ whole genome shotgun (WGS) entry which is preliminary data.</text>
</comment>
<protein>
    <recommendedName>
        <fullName evidence="2">N-acetylglucosaminylphosphatidylinositol deacetylase</fullName>
        <ecNumber evidence="2">3.5.1.89</ecNumber>
    </recommendedName>
</protein>
<dbReference type="PANTHER" id="PTHR12993">
    <property type="entry name" value="N-ACETYLGLUCOSAMINYL-PHOSPHATIDYLINOSITOL DE-N-ACETYLASE-RELATED"/>
    <property type="match status" value="1"/>
</dbReference>
<reference evidence="4" key="1">
    <citation type="submission" date="2022-12" db="EMBL/GenBank/DDBJ databases">
        <title>Draft genome assemblies for two species of Escallonia (Escalloniales).</title>
        <authorList>
            <person name="Chanderbali A."/>
            <person name="Dervinis C."/>
            <person name="Anghel I."/>
            <person name="Soltis D."/>
            <person name="Soltis P."/>
            <person name="Zapata F."/>
        </authorList>
    </citation>
    <scope>NUCLEOTIDE SEQUENCE</scope>
    <source>
        <strain evidence="4">UCBG92.1500</strain>
        <tissue evidence="4">Leaf</tissue>
    </source>
</reference>
<proteinExistence type="inferred from homology"/>
<gene>
    <name evidence="4" type="ORF">RJ640_020512</name>
</gene>
<dbReference type="SUPFAM" id="SSF102588">
    <property type="entry name" value="LmbE-like"/>
    <property type="match status" value="1"/>
</dbReference>
<evidence type="ECO:0000256" key="2">
    <source>
        <dbReference type="ARBA" id="ARBA00012176"/>
    </source>
</evidence>
<dbReference type="Gene3D" id="3.40.50.10320">
    <property type="entry name" value="LmbE-like"/>
    <property type="match status" value="1"/>
</dbReference>
<organism evidence="4 5">
    <name type="scientific">Escallonia rubra</name>
    <dbReference type="NCBI Taxonomy" id="112253"/>
    <lineage>
        <taxon>Eukaryota</taxon>
        <taxon>Viridiplantae</taxon>
        <taxon>Streptophyta</taxon>
        <taxon>Embryophyta</taxon>
        <taxon>Tracheophyta</taxon>
        <taxon>Spermatophyta</taxon>
        <taxon>Magnoliopsida</taxon>
        <taxon>eudicotyledons</taxon>
        <taxon>Gunneridae</taxon>
        <taxon>Pentapetalae</taxon>
        <taxon>asterids</taxon>
        <taxon>campanulids</taxon>
        <taxon>Escalloniales</taxon>
        <taxon>Escalloniaceae</taxon>
        <taxon>Escallonia</taxon>
    </lineage>
</organism>
<evidence type="ECO:0000256" key="1">
    <source>
        <dbReference type="ARBA" id="ARBA00006066"/>
    </source>
</evidence>